<evidence type="ECO:0000256" key="4">
    <source>
        <dbReference type="ARBA" id="ARBA00023172"/>
    </source>
</evidence>
<keyword evidence="4" id="KW-0233">DNA recombination</keyword>
<organism evidence="7 8">
    <name type="scientific">Nitrospirillum amazonense</name>
    <dbReference type="NCBI Taxonomy" id="28077"/>
    <lineage>
        <taxon>Bacteria</taxon>
        <taxon>Pseudomonadati</taxon>
        <taxon>Pseudomonadota</taxon>
        <taxon>Alphaproteobacteria</taxon>
        <taxon>Rhodospirillales</taxon>
        <taxon>Azospirillaceae</taxon>
        <taxon>Nitrospirillum</taxon>
    </lineage>
</organism>
<dbReference type="RefSeq" id="WP_186457476.1">
    <property type="nucleotide sequence ID" value="NZ_VITN01000014.1"/>
</dbReference>
<dbReference type="InterPro" id="IPR011010">
    <property type="entry name" value="DNA_brk_join_enz"/>
</dbReference>
<evidence type="ECO:0000256" key="1">
    <source>
        <dbReference type="ARBA" id="ARBA00008857"/>
    </source>
</evidence>
<dbReference type="Gene3D" id="1.10.443.10">
    <property type="entry name" value="Intergrase catalytic core"/>
    <property type="match status" value="1"/>
</dbReference>
<dbReference type="InterPro" id="IPR050090">
    <property type="entry name" value="Tyrosine_recombinase_XerCD"/>
</dbReference>
<dbReference type="Proteomes" id="UP000319859">
    <property type="component" value="Unassembled WGS sequence"/>
</dbReference>
<evidence type="ECO:0000313" key="7">
    <source>
        <dbReference type="EMBL" id="TWB15527.1"/>
    </source>
</evidence>
<dbReference type="GO" id="GO:0006310">
    <property type="term" value="P:DNA recombination"/>
    <property type="evidence" value="ECO:0007669"/>
    <property type="project" value="UniProtKB-KW"/>
</dbReference>
<sequence>MAIPATLDWQVYDPTGRRKYLNQNETDRFLAVADGYDLARHALCYLLAYTGCRISEALAFMKHQIDEEQMAVQFRTLKRRKTVFRNVPVPPFVIELLLALPAGEDGRLWTMHRTTAWRIIKAAMRRAQIVGPMACPKGLRHAYGIRAAEGGSTPTVIQEVLGHATLRTTMVYMNAVGVEKRALAARAWENLRVSARVAVPVPKRPRSTRPARAPALRIPPPHQLPPPATVFPWWGYG</sequence>
<feature type="domain" description="Tyr recombinase" evidence="6">
    <location>
        <begin position="16"/>
        <end position="185"/>
    </location>
</feature>
<evidence type="ECO:0000256" key="2">
    <source>
        <dbReference type="ARBA" id="ARBA00022908"/>
    </source>
</evidence>
<reference evidence="7 8" key="1">
    <citation type="submission" date="2019-06" db="EMBL/GenBank/DDBJ databases">
        <title>Genomic Encyclopedia of Type Strains, Phase IV (KMG-V): Genome sequencing to study the core and pangenomes of soil and plant-associated prokaryotes.</title>
        <authorList>
            <person name="Whitman W."/>
        </authorList>
    </citation>
    <scope>NUCLEOTIDE SEQUENCE [LARGE SCALE GENOMIC DNA]</scope>
    <source>
        <strain evidence="7 8">BR 11880</strain>
    </source>
</reference>
<dbReference type="InterPro" id="IPR002104">
    <property type="entry name" value="Integrase_catalytic"/>
</dbReference>
<dbReference type="GO" id="GO:0015074">
    <property type="term" value="P:DNA integration"/>
    <property type="evidence" value="ECO:0007669"/>
    <property type="project" value="UniProtKB-KW"/>
</dbReference>
<name>A0A560F1R1_9PROT</name>
<dbReference type="InterPro" id="IPR013762">
    <property type="entry name" value="Integrase-like_cat_sf"/>
</dbReference>
<comment type="caution">
    <text evidence="7">The sequence shown here is derived from an EMBL/GenBank/DDBJ whole genome shotgun (WGS) entry which is preliminary data.</text>
</comment>
<dbReference type="SUPFAM" id="SSF56349">
    <property type="entry name" value="DNA breaking-rejoining enzymes"/>
    <property type="match status" value="1"/>
</dbReference>
<dbReference type="PANTHER" id="PTHR30349:SF41">
    <property type="entry name" value="INTEGRASE_RECOMBINASE PROTEIN MJ0367-RELATED"/>
    <property type="match status" value="1"/>
</dbReference>
<dbReference type="EMBL" id="VITN01000014">
    <property type="protein sequence ID" value="TWB15527.1"/>
    <property type="molecule type" value="Genomic_DNA"/>
</dbReference>
<proteinExistence type="inferred from homology"/>
<feature type="region of interest" description="Disordered" evidence="5">
    <location>
        <begin position="202"/>
        <end position="221"/>
    </location>
</feature>
<dbReference type="PROSITE" id="PS51898">
    <property type="entry name" value="TYR_RECOMBINASE"/>
    <property type="match status" value="1"/>
</dbReference>
<evidence type="ECO:0000259" key="6">
    <source>
        <dbReference type="PROSITE" id="PS51898"/>
    </source>
</evidence>
<dbReference type="PANTHER" id="PTHR30349">
    <property type="entry name" value="PHAGE INTEGRASE-RELATED"/>
    <property type="match status" value="1"/>
</dbReference>
<evidence type="ECO:0000313" key="8">
    <source>
        <dbReference type="Proteomes" id="UP000319859"/>
    </source>
</evidence>
<evidence type="ECO:0000256" key="3">
    <source>
        <dbReference type="ARBA" id="ARBA00023125"/>
    </source>
</evidence>
<gene>
    <name evidence="7" type="ORF">FBZ89_114121</name>
</gene>
<evidence type="ECO:0000256" key="5">
    <source>
        <dbReference type="SAM" id="MobiDB-lite"/>
    </source>
</evidence>
<dbReference type="Pfam" id="PF00589">
    <property type="entry name" value="Phage_integrase"/>
    <property type="match status" value="1"/>
</dbReference>
<comment type="similarity">
    <text evidence="1">Belongs to the 'phage' integrase family.</text>
</comment>
<dbReference type="AlphaFoldDB" id="A0A560F1R1"/>
<accession>A0A560F1R1</accession>
<keyword evidence="2" id="KW-0229">DNA integration</keyword>
<protein>
    <submittedName>
        <fullName evidence="7">Phage integrase family protein</fullName>
    </submittedName>
</protein>
<keyword evidence="3" id="KW-0238">DNA-binding</keyword>
<dbReference type="GO" id="GO:0003677">
    <property type="term" value="F:DNA binding"/>
    <property type="evidence" value="ECO:0007669"/>
    <property type="project" value="UniProtKB-KW"/>
</dbReference>